<evidence type="ECO:0000259" key="1">
    <source>
        <dbReference type="Pfam" id="PF08765"/>
    </source>
</evidence>
<feature type="domain" description="Mor transcription activator" evidence="1">
    <location>
        <begin position="19"/>
        <end position="101"/>
    </location>
</feature>
<protein>
    <submittedName>
        <fullName evidence="2">Mor transcription activator family protein</fullName>
    </submittedName>
</protein>
<dbReference type="Gene3D" id="1.10.10.60">
    <property type="entry name" value="Homeodomain-like"/>
    <property type="match status" value="1"/>
</dbReference>
<proteinExistence type="predicted"/>
<dbReference type="OrthoDB" id="2200281at2"/>
<dbReference type="Pfam" id="PF08765">
    <property type="entry name" value="Mor"/>
    <property type="match status" value="1"/>
</dbReference>
<dbReference type="SUPFAM" id="SSF46689">
    <property type="entry name" value="Homeodomain-like"/>
    <property type="match status" value="1"/>
</dbReference>
<reference evidence="2 3" key="1">
    <citation type="submission" date="2016-01" db="EMBL/GenBank/DDBJ databases">
        <title>Genome sequence of Clostridium neopropionicum X4, DSM-3847.</title>
        <authorList>
            <person name="Poehlein A."/>
            <person name="Beck M.H."/>
            <person name="Bengelsdorf F.R."/>
            <person name="Daniel R."/>
            <person name="Duerre P."/>
        </authorList>
    </citation>
    <scope>NUCLEOTIDE SEQUENCE [LARGE SCALE GENOMIC DNA]</scope>
    <source>
        <strain evidence="2 3">DSM-3847</strain>
    </source>
</reference>
<comment type="caution">
    <text evidence="2">The sequence shown here is derived from an EMBL/GenBank/DDBJ whole genome shotgun (WGS) entry which is preliminary data.</text>
</comment>
<dbReference type="InterPro" id="IPR009057">
    <property type="entry name" value="Homeodomain-like_sf"/>
</dbReference>
<keyword evidence="3" id="KW-1185">Reference proteome</keyword>
<gene>
    <name evidence="2" type="ORF">CLNEO_19120</name>
</gene>
<sequence length="109" mass="12853">MTRGDNIQNIQSDAFFRNTEVSHLAGIYKDLAELIGYENVFIIFHNMKGQQVTFPKRLFTKEYTDAQILSLYNGENVKALARKFDYTECHVYRILKKHKSQNNYKEVIK</sequence>
<dbReference type="STRING" id="36847.CLNEO_19120"/>
<evidence type="ECO:0000313" key="2">
    <source>
        <dbReference type="EMBL" id="KXL52888.1"/>
    </source>
</evidence>
<organism evidence="2 3">
    <name type="scientific">Anaerotignum neopropionicum</name>
    <dbReference type="NCBI Taxonomy" id="36847"/>
    <lineage>
        <taxon>Bacteria</taxon>
        <taxon>Bacillati</taxon>
        <taxon>Bacillota</taxon>
        <taxon>Clostridia</taxon>
        <taxon>Lachnospirales</taxon>
        <taxon>Anaerotignaceae</taxon>
        <taxon>Anaerotignum</taxon>
    </lineage>
</organism>
<dbReference type="EMBL" id="LRVM01000005">
    <property type="protein sequence ID" value="KXL52888.1"/>
    <property type="molecule type" value="Genomic_DNA"/>
</dbReference>
<accession>A0A136WED4</accession>
<name>A0A136WED4_9FIRM</name>
<dbReference type="InterPro" id="IPR014875">
    <property type="entry name" value="Mor_transcription_activator"/>
</dbReference>
<evidence type="ECO:0000313" key="3">
    <source>
        <dbReference type="Proteomes" id="UP000070539"/>
    </source>
</evidence>
<dbReference type="Proteomes" id="UP000070539">
    <property type="component" value="Unassembled WGS sequence"/>
</dbReference>
<dbReference type="AlphaFoldDB" id="A0A136WED4"/>
<dbReference type="RefSeq" id="WP_083531948.1">
    <property type="nucleotide sequence ID" value="NZ_LRVM01000005.1"/>
</dbReference>